<proteinExistence type="predicted"/>
<protein>
    <recommendedName>
        <fullName evidence="1">EcoEI R protein C-terminal domain-containing protein</fullName>
    </recommendedName>
</protein>
<dbReference type="AlphaFoldDB" id="A0A645IZV0"/>
<evidence type="ECO:0000313" key="2">
    <source>
        <dbReference type="EMBL" id="MPN55999.1"/>
    </source>
</evidence>
<accession>A0A645IZV0</accession>
<dbReference type="GO" id="GO:0003677">
    <property type="term" value="F:DNA binding"/>
    <property type="evidence" value="ECO:0007669"/>
    <property type="project" value="InterPro"/>
</dbReference>
<sequence length="106" mass="12190">MSKDLDPFDLICHVAFDMPPLTRRERANNVKKRGYFGKYSETARQVLETLLEKYADEGLSNLESLEVLKVPDVARFGTPVEILKCFGNKRKFMEAIAEMENELYVA</sequence>
<dbReference type="InterPro" id="IPR013670">
    <property type="entry name" value="EcoEI_R_C_dom"/>
</dbReference>
<dbReference type="GO" id="GO:0006304">
    <property type="term" value="P:DNA modification"/>
    <property type="evidence" value="ECO:0007669"/>
    <property type="project" value="InterPro"/>
</dbReference>
<reference evidence="2" key="1">
    <citation type="submission" date="2019-08" db="EMBL/GenBank/DDBJ databases">
        <authorList>
            <person name="Kucharzyk K."/>
            <person name="Murdoch R.W."/>
            <person name="Higgins S."/>
            <person name="Loffler F."/>
        </authorList>
    </citation>
    <scope>NUCLEOTIDE SEQUENCE</scope>
</reference>
<comment type="caution">
    <text evidence="2">The sequence shown here is derived from an EMBL/GenBank/DDBJ whole genome shotgun (WGS) entry which is preliminary data.</text>
</comment>
<dbReference type="EMBL" id="VSSQ01125850">
    <property type="protein sequence ID" value="MPN55999.1"/>
    <property type="molecule type" value="Genomic_DNA"/>
</dbReference>
<evidence type="ECO:0000259" key="1">
    <source>
        <dbReference type="Pfam" id="PF08463"/>
    </source>
</evidence>
<feature type="domain" description="EcoEI R protein C-terminal" evidence="1">
    <location>
        <begin position="6"/>
        <end position="104"/>
    </location>
</feature>
<gene>
    <name evidence="2" type="ORF">SDC9_203683</name>
</gene>
<name>A0A645IZV0_9ZZZZ</name>
<dbReference type="GO" id="GO:0003824">
    <property type="term" value="F:catalytic activity"/>
    <property type="evidence" value="ECO:0007669"/>
    <property type="project" value="InterPro"/>
</dbReference>
<dbReference type="Pfam" id="PF08463">
    <property type="entry name" value="EcoEI_R_C"/>
    <property type="match status" value="1"/>
</dbReference>
<organism evidence="2">
    <name type="scientific">bioreactor metagenome</name>
    <dbReference type="NCBI Taxonomy" id="1076179"/>
    <lineage>
        <taxon>unclassified sequences</taxon>
        <taxon>metagenomes</taxon>
        <taxon>ecological metagenomes</taxon>
    </lineage>
</organism>